<reference evidence="5 6" key="1">
    <citation type="submission" date="2019-09" db="EMBL/GenBank/DDBJ databases">
        <authorList>
            <person name="Chandra G."/>
            <person name="Truman W A."/>
        </authorList>
    </citation>
    <scope>NUCLEOTIDE SEQUENCE [LARGE SCALE GENOMIC DNA]</scope>
    <source>
        <strain evidence="5">PS723</strain>
    </source>
</reference>
<dbReference type="RefSeq" id="WP_191636215.1">
    <property type="nucleotide sequence ID" value="NZ_CABVHY010000019.1"/>
</dbReference>
<dbReference type="SUPFAM" id="SSF56349">
    <property type="entry name" value="DNA breaking-rejoining enzymes"/>
    <property type="match status" value="1"/>
</dbReference>
<evidence type="ECO:0000256" key="1">
    <source>
        <dbReference type="ARBA" id="ARBA00008857"/>
    </source>
</evidence>
<dbReference type="Proteomes" id="UP000379480">
    <property type="component" value="Unassembled WGS sequence"/>
</dbReference>
<evidence type="ECO:0000256" key="4">
    <source>
        <dbReference type="SAM" id="MobiDB-lite"/>
    </source>
</evidence>
<dbReference type="EMBL" id="CABVHY010000019">
    <property type="protein sequence ID" value="VVO16829.1"/>
    <property type="molecule type" value="Genomic_DNA"/>
</dbReference>
<proteinExistence type="inferred from homology"/>
<name>A0A5E7DH64_PSEFL</name>
<accession>A0A5E7DH64</accession>
<feature type="region of interest" description="Disordered" evidence="4">
    <location>
        <begin position="1"/>
        <end position="29"/>
    </location>
</feature>
<sequence>MATNTADKSVNDQKLKGMPPASKITESLPGRSRGSLLFKRSQNGTINAYFRYRLNAKDTMISLGQYRLSARASGLILSEIRDKAAEMALIASEHGDVKTYLAARTAEEKTKRQAVALAEKATTQQGSFEELLNAYTEDLTARKKVKAEEVERLFQTHVIKHHPDLMVRSAKSNTGEDIHLVMSALLARKPKGRGIGKAKAASTDMRSTAASVHRYLKAAFNYAGKAHLSLDRDVSNSKIFDICVNPATRVPTLANTCGGQTESLTPEEFGELLRHLDTLPLRETAICKGLIYLGGQRMEQMLRVTWEETHNGLWIQPVDATDWLRFSAGVS</sequence>
<dbReference type="Gene3D" id="1.10.150.130">
    <property type="match status" value="1"/>
</dbReference>
<dbReference type="InterPro" id="IPR011010">
    <property type="entry name" value="DNA_brk_join_enz"/>
</dbReference>
<dbReference type="AlphaFoldDB" id="A0A5E7DH64"/>
<keyword evidence="3" id="KW-0238">DNA-binding</keyword>
<evidence type="ECO:0000256" key="2">
    <source>
        <dbReference type="ARBA" id="ARBA00022908"/>
    </source>
</evidence>
<comment type="similarity">
    <text evidence="1">Belongs to the 'phage' integrase family.</text>
</comment>
<protein>
    <recommendedName>
        <fullName evidence="7">Integrase</fullName>
    </recommendedName>
</protein>
<evidence type="ECO:0000313" key="6">
    <source>
        <dbReference type="Proteomes" id="UP000379480"/>
    </source>
</evidence>
<evidence type="ECO:0008006" key="7">
    <source>
        <dbReference type="Google" id="ProtNLM"/>
    </source>
</evidence>
<keyword evidence="2" id="KW-0229">DNA integration</keyword>
<dbReference type="InterPro" id="IPR010998">
    <property type="entry name" value="Integrase_recombinase_N"/>
</dbReference>
<gene>
    <name evidence="5" type="ORF">PS723_03881</name>
</gene>
<dbReference type="InterPro" id="IPR050808">
    <property type="entry name" value="Phage_Integrase"/>
</dbReference>
<dbReference type="GO" id="GO:0003677">
    <property type="term" value="F:DNA binding"/>
    <property type="evidence" value="ECO:0007669"/>
    <property type="project" value="UniProtKB-KW"/>
</dbReference>
<evidence type="ECO:0000313" key="5">
    <source>
        <dbReference type="EMBL" id="VVO16829.1"/>
    </source>
</evidence>
<dbReference type="Gene3D" id="3.30.160.390">
    <property type="entry name" value="Integrase, DNA-binding domain"/>
    <property type="match status" value="1"/>
</dbReference>
<dbReference type="PANTHER" id="PTHR30629:SF2">
    <property type="entry name" value="PROPHAGE INTEGRASE INTS-RELATED"/>
    <property type="match status" value="1"/>
</dbReference>
<dbReference type="InterPro" id="IPR038488">
    <property type="entry name" value="Integrase_DNA-bd_sf"/>
</dbReference>
<evidence type="ECO:0000256" key="3">
    <source>
        <dbReference type="ARBA" id="ARBA00023125"/>
    </source>
</evidence>
<organism evidence="5 6">
    <name type="scientific">Pseudomonas fluorescens</name>
    <dbReference type="NCBI Taxonomy" id="294"/>
    <lineage>
        <taxon>Bacteria</taxon>
        <taxon>Pseudomonadati</taxon>
        <taxon>Pseudomonadota</taxon>
        <taxon>Gammaproteobacteria</taxon>
        <taxon>Pseudomonadales</taxon>
        <taxon>Pseudomonadaceae</taxon>
        <taxon>Pseudomonas</taxon>
    </lineage>
</organism>
<dbReference type="GO" id="GO:0015074">
    <property type="term" value="P:DNA integration"/>
    <property type="evidence" value="ECO:0007669"/>
    <property type="project" value="UniProtKB-KW"/>
</dbReference>
<dbReference type="PANTHER" id="PTHR30629">
    <property type="entry name" value="PROPHAGE INTEGRASE"/>
    <property type="match status" value="1"/>
</dbReference>